<organism evidence="1">
    <name type="scientific">bioreactor metagenome</name>
    <dbReference type="NCBI Taxonomy" id="1076179"/>
    <lineage>
        <taxon>unclassified sequences</taxon>
        <taxon>metagenomes</taxon>
        <taxon>ecological metagenomes</taxon>
    </lineage>
</organism>
<accession>A0A644Z1Q1</accession>
<evidence type="ECO:0000313" key="1">
    <source>
        <dbReference type="EMBL" id="MPM33941.1"/>
    </source>
</evidence>
<proteinExistence type="predicted"/>
<gene>
    <name evidence="1" type="ORF">SDC9_80522</name>
</gene>
<dbReference type="EMBL" id="VSSQ01006815">
    <property type="protein sequence ID" value="MPM33941.1"/>
    <property type="molecule type" value="Genomic_DNA"/>
</dbReference>
<reference evidence="1" key="1">
    <citation type="submission" date="2019-08" db="EMBL/GenBank/DDBJ databases">
        <authorList>
            <person name="Kucharzyk K."/>
            <person name="Murdoch R.W."/>
            <person name="Higgins S."/>
            <person name="Loffler F."/>
        </authorList>
    </citation>
    <scope>NUCLEOTIDE SEQUENCE</scope>
</reference>
<protein>
    <submittedName>
        <fullName evidence="1">Uncharacterized protein</fullName>
    </submittedName>
</protein>
<comment type="caution">
    <text evidence="1">The sequence shown here is derived from an EMBL/GenBank/DDBJ whole genome shotgun (WGS) entry which is preliminary data.</text>
</comment>
<sequence>MRAEEMKDQFKIARCGIEVTHPAETRYREVKPHWWSRKTVLQPYEFIPDPERYSLSDALAAIRLLGETGSQEALDFLEDLYTPSTDSDYEEYFVSGGSEPRDDDWKYNITTSIIYPRACGELAAALKFDVGYETGYCDYDDGSENETPDYVEQLRNGELEPPSESEAHQIIREAIGKLRSRLRQSADYPVG</sequence>
<dbReference type="AlphaFoldDB" id="A0A644Z1Q1"/>
<name>A0A644Z1Q1_9ZZZZ</name>